<keyword evidence="1" id="KW-0472">Membrane</keyword>
<evidence type="ECO:0000256" key="1">
    <source>
        <dbReference type="SAM" id="Phobius"/>
    </source>
</evidence>
<proteinExistence type="predicted"/>
<protein>
    <submittedName>
        <fullName evidence="2">Uncharacterized protein</fullName>
    </submittedName>
</protein>
<organism evidence="2 3">
    <name type="scientific">Dissostichus mawsoni</name>
    <name type="common">Antarctic cod</name>
    <dbReference type="NCBI Taxonomy" id="36200"/>
    <lineage>
        <taxon>Eukaryota</taxon>
        <taxon>Metazoa</taxon>
        <taxon>Chordata</taxon>
        <taxon>Craniata</taxon>
        <taxon>Vertebrata</taxon>
        <taxon>Euteleostomi</taxon>
        <taxon>Actinopterygii</taxon>
        <taxon>Neopterygii</taxon>
        <taxon>Teleostei</taxon>
        <taxon>Neoteleostei</taxon>
        <taxon>Acanthomorphata</taxon>
        <taxon>Eupercaria</taxon>
        <taxon>Perciformes</taxon>
        <taxon>Notothenioidei</taxon>
        <taxon>Nototheniidae</taxon>
        <taxon>Dissostichus</taxon>
    </lineage>
</organism>
<dbReference type="EMBL" id="JAAKFY010000018">
    <property type="protein sequence ID" value="KAF3843843.1"/>
    <property type="molecule type" value="Genomic_DNA"/>
</dbReference>
<keyword evidence="3" id="KW-1185">Reference proteome</keyword>
<dbReference type="AlphaFoldDB" id="A0A7J5Y418"/>
<gene>
    <name evidence="2" type="ORF">F7725_002692</name>
</gene>
<name>A0A7J5Y418_DISMA</name>
<reference evidence="2 3" key="1">
    <citation type="submission" date="2020-03" db="EMBL/GenBank/DDBJ databases">
        <title>Dissostichus mawsoni Genome sequencing and assembly.</title>
        <authorList>
            <person name="Park H."/>
        </authorList>
    </citation>
    <scope>NUCLEOTIDE SEQUENCE [LARGE SCALE GENOMIC DNA]</scope>
    <source>
        <strain evidence="2">DM0001</strain>
        <tissue evidence="2">Muscle</tissue>
    </source>
</reference>
<accession>A0A7J5Y418</accession>
<sequence length="88" mass="9517">MVRISVGSLGSPTPASFSARTWNCTSVPSSTSVTLNWDCLSGVLQHFSQRDPSFSFFSMTGVTVYFSSFTVVSTACQALRRTSLFSTT</sequence>
<dbReference type="Proteomes" id="UP000518266">
    <property type="component" value="Unassembled WGS sequence"/>
</dbReference>
<keyword evidence="1" id="KW-1133">Transmembrane helix</keyword>
<comment type="caution">
    <text evidence="2">The sequence shown here is derived from an EMBL/GenBank/DDBJ whole genome shotgun (WGS) entry which is preliminary data.</text>
</comment>
<evidence type="ECO:0000313" key="3">
    <source>
        <dbReference type="Proteomes" id="UP000518266"/>
    </source>
</evidence>
<keyword evidence="1" id="KW-0812">Transmembrane</keyword>
<feature type="transmembrane region" description="Helical" evidence="1">
    <location>
        <begin position="54"/>
        <end position="76"/>
    </location>
</feature>
<evidence type="ECO:0000313" key="2">
    <source>
        <dbReference type="EMBL" id="KAF3843843.1"/>
    </source>
</evidence>